<evidence type="ECO:0000256" key="4">
    <source>
        <dbReference type="ARBA" id="ARBA00022833"/>
    </source>
</evidence>
<name>A0A7K3WQP5_9FLAO</name>
<accession>A0A7K3WQP5</accession>
<dbReference type="CDD" id="cd08255">
    <property type="entry name" value="2-desacetyl-2-hydroxyethyl_bacteriochlorophyllide_like"/>
    <property type="match status" value="1"/>
</dbReference>
<dbReference type="PANTHER" id="PTHR43350">
    <property type="entry name" value="NAD-DEPENDENT ALCOHOL DEHYDROGENASE"/>
    <property type="match status" value="1"/>
</dbReference>
<proteinExistence type="inferred from homology"/>
<evidence type="ECO:0000256" key="1">
    <source>
        <dbReference type="ARBA" id="ARBA00001947"/>
    </source>
</evidence>
<dbReference type="InterPro" id="IPR011032">
    <property type="entry name" value="GroES-like_sf"/>
</dbReference>
<dbReference type="SMART" id="SM00829">
    <property type="entry name" value="PKS_ER"/>
    <property type="match status" value="1"/>
</dbReference>
<dbReference type="Proteomes" id="UP000486602">
    <property type="component" value="Unassembled WGS sequence"/>
</dbReference>
<comment type="caution">
    <text evidence="7">The sequence shown here is derived from an EMBL/GenBank/DDBJ whole genome shotgun (WGS) entry which is preliminary data.</text>
</comment>
<dbReference type="InterPro" id="IPR036291">
    <property type="entry name" value="NAD(P)-bd_dom_sf"/>
</dbReference>
<dbReference type="Pfam" id="PF01408">
    <property type="entry name" value="GFO_IDH_MocA"/>
    <property type="match status" value="1"/>
</dbReference>
<evidence type="ECO:0000256" key="2">
    <source>
        <dbReference type="ARBA" id="ARBA00008072"/>
    </source>
</evidence>
<dbReference type="GO" id="GO:0046872">
    <property type="term" value="F:metal ion binding"/>
    <property type="evidence" value="ECO:0007669"/>
    <property type="project" value="UniProtKB-KW"/>
</dbReference>
<sequence>MEQLLQSLKAGDMEIVSLPNPIPGKGEVLVRTHFSAISTGTEGKTVSDARKGYIAKAKSRKEEVGKVVKAARSHGIADTYKMVMNKLEALQPLGYSLSGLVEAVGSNITHFKPGDRVACGGASASHAELVCVPENLCVRIPETANIDEAAFTTIGAIAMQGIRRAELNLGENCVVIGLGIIGQITLRLLKAAGVKAFGIDLKNELVDLAIQSGAENASLRSDELLEAEVAEFSHGHGVDAVIITAASASLDPVELAGILCRTHGKVVIVGSVPTGFSRKNYYRKELDLRMSTSYGPGRYDSNYEEKGLDYPIGQVRWTENRNMLAFAELLGNKSIDLSDLISHRFPFENAREAFDLVVNREADKMGILLEYDTQKSLEQKPQPKKENQTAGDRISLIGAGSFATNFLLPNLKDKLTLAGITTARPHTAENAARKFEFEKAYADADEMLANDNAAACVIATRHNSHAPLAIKALKNGKRVFLEKPLCLNIDEYFELKNLLLAPGTPDLMVGFNRRFAPQIIETKKKLGGIPLAINYRINAGAVPADHWVHDPEVGGGRIIGEVCHFIDLCCFLTDSKLQSVSATALEVLPQNHDTFTASLHFENGSVTSIAYFSNGNKALSKEYLEVFGGGLTAIVDDFKSMKIYGAKLESHKLSKQDKGHAAEVSAFAEAVKSGAPFPISVNDVLHATIATFALLESIQNKGEKINISEFESQWISRNVN</sequence>
<comment type="cofactor">
    <cofactor evidence="1">
        <name>Zn(2+)</name>
        <dbReference type="ChEBI" id="CHEBI:29105"/>
    </cofactor>
</comment>
<organism evidence="7 8">
    <name type="scientific">Cryomorpha ignava</name>
    <dbReference type="NCBI Taxonomy" id="101383"/>
    <lineage>
        <taxon>Bacteria</taxon>
        <taxon>Pseudomonadati</taxon>
        <taxon>Bacteroidota</taxon>
        <taxon>Flavobacteriia</taxon>
        <taxon>Flavobacteriales</taxon>
        <taxon>Cryomorphaceae</taxon>
        <taxon>Cryomorpha</taxon>
    </lineage>
</organism>
<dbReference type="InterPro" id="IPR013154">
    <property type="entry name" value="ADH-like_N"/>
</dbReference>
<gene>
    <name evidence="7" type="ORF">G3O08_07495</name>
</gene>
<keyword evidence="8" id="KW-1185">Reference proteome</keyword>
<dbReference type="SUPFAM" id="SSF50129">
    <property type="entry name" value="GroES-like"/>
    <property type="match status" value="1"/>
</dbReference>
<dbReference type="InterPro" id="IPR013149">
    <property type="entry name" value="ADH-like_C"/>
</dbReference>
<dbReference type="Gene3D" id="3.40.50.720">
    <property type="entry name" value="NAD(P)-binding Rossmann-like Domain"/>
    <property type="match status" value="2"/>
</dbReference>
<evidence type="ECO:0000313" key="8">
    <source>
        <dbReference type="Proteomes" id="UP000486602"/>
    </source>
</evidence>
<comment type="similarity">
    <text evidence="2">Belongs to the zinc-containing alcohol dehydrogenase family.</text>
</comment>
<keyword evidence="5" id="KW-0560">Oxidoreductase</keyword>
<dbReference type="SUPFAM" id="SSF51735">
    <property type="entry name" value="NAD(P)-binding Rossmann-fold domains"/>
    <property type="match status" value="2"/>
</dbReference>
<evidence type="ECO:0000256" key="3">
    <source>
        <dbReference type="ARBA" id="ARBA00022723"/>
    </source>
</evidence>
<reference evidence="7 8" key="1">
    <citation type="submission" date="2020-02" db="EMBL/GenBank/DDBJ databases">
        <title>Out from the shadows clarifying the taxonomy of the family Cryomorphaceae and related taxa by utilizing the GTDB taxonomic framework.</title>
        <authorList>
            <person name="Bowman J.P."/>
        </authorList>
    </citation>
    <scope>NUCLEOTIDE SEQUENCE [LARGE SCALE GENOMIC DNA]</scope>
    <source>
        <strain evidence="7 8">QSSC 1-22</strain>
    </source>
</reference>
<dbReference type="GO" id="GO:0016491">
    <property type="term" value="F:oxidoreductase activity"/>
    <property type="evidence" value="ECO:0007669"/>
    <property type="project" value="UniProtKB-KW"/>
</dbReference>
<evidence type="ECO:0000259" key="6">
    <source>
        <dbReference type="SMART" id="SM00829"/>
    </source>
</evidence>
<dbReference type="PANTHER" id="PTHR43350:SF19">
    <property type="entry name" value="D-GULOSIDE 3-DEHYDROGENASE"/>
    <property type="match status" value="1"/>
</dbReference>
<keyword evidence="4" id="KW-0862">Zinc</keyword>
<dbReference type="InterPro" id="IPR000683">
    <property type="entry name" value="Gfo/Idh/MocA-like_OxRdtase_N"/>
</dbReference>
<dbReference type="RefSeq" id="WP_163284475.1">
    <property type="nucleotide sequence ID" value="NZ_JAAGVY010000010.1"/>
</dbReference>
<dbReference type="GO" id="GO:0000166">
    <property type="term" value="F:nucleotide binding"/>
    <property type="evidence" value="ECO:0007669"/>
    <property type="project" value="InterPro"/>
</dbReference>
<feature type="domain" description="Enoyl reductase (ER)" evidence="6">
    <location>
        <begin position="3"/>
        <end position="367"/>
    </location>
</feature>
<evidence type="ECO:0000256" key="5">
    <source>
        <dbReference type="ARBA" id="ARBA00023002"/>
    </source>
</evidence>
<protein>
    <submittedName>
        <fullName evidence="7">Gfo/Idh/MocA family oxidoreductase</fullName>
    </submittedName>
</protein>
<dbReference type="EMBL" id="JAAGVY010000010">
    <property type="protein sequence ID" value="NEN23341.1"/>
    <property type="molecule type" value="Genomic_DNA"/>
</dbReference>
<dbReference type="Gene3D" id="3.30.360.10">
    <property type="entry name" value="Dihydrodipicolinate Reductase, domain 2"/>
    <property type="match status" value="1"/>
</dbReference>
<dbReference type="AlphaFoldDB" id="A0A7K3WQP5"/>
<keyword evidence="3" id="KW-0479">Metal-binding</keyword>
<dbReference type="InterPro" id="IPR055170">
    <property type="entry name" value="GFO_IDH_MocA-like_dom"/>
</dbReference>
<dbReference type="SUPFAM" id="SSF55347">
    <property type="entry name" value="Glyceraldehyde-3-phosphate dehydrogenase-like, C-terminal domain"/>
    <property type="match status" value="1"/>
</dbReference>
<dbReference type="Pfam" id="PF00107">
    <property type="entry name" value="ADH_zinc_N"/>
    <property type="match status" value="1"/>
</dbReference>
<evidence type="ECO:0000313" key="7">
    <source>
        <dbReference type="EMBL" id="NEN23341.1"/>
    </source>
</evidence>
<dbReference type="InterPro" id="IPR020843">
    <property type="entry name" value="ER"/>
</dbReference>
<dbReference type="Pfam" id="PF08240">
    <property type="entry name" value="ADH_N"/>
    <property type="match status" value="1"/>
</dbReference>
<dbReference type="Gene3D" id="3.90.180.10">
    <property type="entry name" value="Medium-chain alcohol dehydrogenases, catalytic domain"/>
    <property type="match status" value="2"/>
</dbReference>
<dbReference type="Pfam" id="PF22725">
    <property type="entry name" value="GFO_IDH_MocA_C3"/>
    <property type="match status" value="1"/>
</dbReference>